<dbReference type="Pfam" id="PF00271">
    <property type="entry name" value="Helicase_C"/>
    <property type="match status" value="1"/>
</dbReference>
<gene>
    <name evidence="6" type="ORF">HMN09_00867200</name>
</gene>
<dbReference type="Proteomes" id="UP000613580">
    <property type="component" value="Unassembled WGS sequence"/>
</dbReference>
<dbReference type="PANTHER" id="PTHR45626">
    <property type="entry name" value="TRANSCRIPTION TERMINATION FACTOR 2-RELATED"/>
    <property type="match status" value="1"/>
</dbReference>
<dbReference type="SMART" id="SM00490">
    <property type="entry name" value="HELICc"/>
    <property type="match status" value="1"/>
</dbReference>
<sequence length="1299" mass="144773">MRGAPADDIWSLARFLSYGTLSVAIQPGSFPNIRRECANDALAEDGWSPFNANLILKHVKSSADYSLVEGLAFLTAQKFVEATYFAPTPETLVVRVYMIPYDLAGVQGRLRTRAEPLVTTARRLLADLLPRLSRSVASWDGQLTPEPPSSASGTTLSGLYEDLPSPPGTIDTASLPITERLLNYDDDLENLGLRSTLHRYQRRSVGAMVQREMSFRSEPDPLFLAVRGMNGQEFYFQPGMMEVLLERPMVEPCRGGILCEELGTGKTVMCLALILSTINQLSAPEPSILDSRPVLTPLSFRHFPSSESDAARARFSLDKRKVGAKDDGPRVPSLVELLLHKLAVEPVAFVPERRTEHFEALKEAVESLEQYASPRKHNLPFYLDYQGEPVDNERTNRRGGANLKPSGPIRLYLTSALLVVVPTNLLLQWTQEISLHCDDRIRVCVLKGNDPMPPARTLASDFDIILLTYNRFTVEDKTFPSDPKKRIWTGCPCPPHPTSRVPQCICKPPECSPLLQVRWKRLIIDEGHVSATLETVLNGFTKSLSVERRWIVSGTPTTNLLGLSLGRAQTMMGVPEDRDESNPMAAAAAIDRSRAPSPSSAPATVVVDTAAATAGPRIWTREDGEDLRKLGNMITHFVGMPQLLAKPSLMDTHVKEPLLNGKGNARKEPRPGAVDVLRQLMAATMIRHRIADVELEVKLPPVTHDLVFLDLHPLAVKSYNALQAAIAINAVSSERKDQDYMFHPQNVAFLAQTVENMSQLCFWHVDENMYNAVDNVADGGVKLRSKVPRNTNQADWNLLEEAIRRYEIAFNDPLWRAIQTHEDVPYLVSNLSVEIYEAWSRTAKPSLAANSQAYIHPDRARKLRELMIRQPLASEELVCQVGQQTAKEDAEWREHYQEVERRKSKGKGRTGGKERTAAASMLRKAKSTQAVKDASDASTVQAMQKELKEAIEAEMELELDLGLRTVERTATVVPSVLLAQSHIAKTRLGTTASSKLNFIIQEVLKYSPDEKFLIFSNSELTLAHIGEALALISVDFLRFSTSIDAEVRKQFVLTFETSEKYRVFLMELKHGARGLNLTSASRVIFCEPVWRPDIESQAIKRCHRIGQTRPITVKTLAIRATAEENMAARRKALKDAEKMPKLLEEAGFRAFIANPKFLPETPPDAIPHFEVPLVKLAPTASDLSALEEDVDMDPAPQPRRYRTPPSSPFAALQLSTPPAAARRRIRFRDEDEDDDDEDEGRVDASPPKRVKVHTPLPRPLPRVRLLLPEPPTARRSEESLSSSASGSTQERPRGVRFAS</sequence>
<organism evidence="6 7">
    <name type="scientific">Mycena chlorophos</name>
    <name type="common">Agaric fungus</name>
    <name type="synonym">Agaricus chlorophos</name>
    <dbReference type="NCBI Taxonomy" id="658473"/>
    <lineage>
        <taxon>Eukaryota</taxon>
        <taxon>Fungi</taxon>
        <taxon>Dikarya</taxon>
        <taxon>Basidiomycota</taxon>
        <taxon>Agaricomycotina</taxon>
        <taxon>Agaricomycetes</taxon>
        <taxon>Agaricomycetidae</taxon>
        <taxon>Agaricales</taxon>
        <taxon>Marasmiineae</taxon>
        <taxon>Mycenaceae</taxon>
        <taxon>Mycena</taxon>
    </lineage>
</organism>
<dbReference type="SMART" id="SM00487">
    <property type="entry name" value="DEXDc"/>
    <property type="match status" value="1"/>
</dbReference>
<dbReference type="Gene3D" id="3.40.50.10810">
    <property type="entry name" value="Tandem AAA-ATPase domain"/>
    <property type="match status" value="1"/>
</dbReference>
<feature type="region of interest" description="Disordered" evidence="4">
    <location>
        <begin position="890"/>
        <end position="915"/>
    </location>
</feature>
<keyword evidence="6" id="KW-0347">Helicase</keyword>
<evidence type="ECO:0000256" key="1">
    <source>
        <dbReference type="ARBA" id="ARBA00022741"/>
    </source>
</evidence>
<keyword evidence="1" id="KW-0547">Nucleotide-binding</keyword>
<keyword evidence="7" id="KW-1185">Reference proteome</keyword>
<evidence type="ECO:0000259" key="5">
    <source>
        <dbReference type="PROSITE" id="PS51194"/>
    </source>
</evidence>
<dbReference type="GO" id="GO:0016787">
    <property type="term" value="F:hydrolase activity"/>
    <property type="evidence" value="ECO:0007669"/>
    <property type="project" value="UniProtKB-KW"/>
</dbReference>
<evidence type="ECO:0000256" key="3">
    <source>
        <dbReference type="ARBA" id="ARBA00022840"/>
    </source>
</evidence>
<dbReference type="OrthoDB" id="2801544at2759"/>
<evidence type="ECO:0000256" key="2">
    <source>
        <dbReference type="ARBA" id="ARBA00022801"/>
    </source>
</evidence>
<dbReference type="PANTHER" id="PTHR45626:SF51">
    <property type="entry name" value="SNF2-RELATED DOMAIN-CONTAINING PROTEIN"/>
    <property type="match status" value="1"/>
</dbReference>
<dbReference type="InterPro" id="IPR049730">
    <property type="entry name" value="SNF2/RAD54-like_C"/>
</dbReference>
<dbReference type="EMBL" id="JACAZE010000012">
    <property type="protein sequence ID" value="KAF7302336.1"/>
    <property type="molecule type" value="Genomic_DNA"/>
</dbReference>
<feature type="region of interest" description="Disordered" evidence="4">
    <location>
        <begin position="139"/>
        <end position="158"/>
    </location>
</feature>
<dbReference type="GO" id="GO:0006281">
    <property type="term" value="P:DNA repair"/>
    <property type="evidence" value="ECO:0007669"/>
    <property type="project" value="TreeGrafter"/>
</dbReference>
<evidence type="ECO:0000313" key="7">
    <source>
        <dbReference type="Proteomes" id="UP000613580"/>
    </source>
</evidence>
<dbReference type="SUPFAM" id="SSF52540">
    <property type="entry name" value="P-loop containing nucleoside triphosphate hydrolases"/>
    <property type="match status" value="2"/>
</dbReference>
<proteinExistence type="predicted"/>
<reference evidence="6" key="1">
    <citation type="submission" date="2020-05" db="EMBL/GenBank/DDBJ databases">
        <title>Mycena genomes resolve the evolution of fungal bioluminescence.</title>
        <authorList>
            <person name="Tsai I.J."/>
        </authorList>
    </citation>
    <scope>NUCLEOTIDE SEQUENCE</scope>
    <source>
        <strain evidence="6">110903Hualien_Pintung</strain>
    </source>
</reference>
<dbReference type="CDD" id="cd18793">
    <property type="entry name" value="SF2_C_SNF"/>
    <property type="match status" value="1"/>
</dbReference>
<dbReference type="PROSITE" id="PS51194">
    <property type="entry name" value="HELICASE_CTER"/>
    <property type="match status" value="1"/>
</dbReference>
<dbReference type="Gene3D" id="3.40.50.300">
    <property type="entry name" value="P-loop containing nucleotide triphosphate hydrolases"/>
    <property type="match status" value="1"/>
</dbReference>
<name>A0A8H6SPF4_MYCCL</name>
<protein>
    <submittedName>
        <fullName evidence="6">Helicase C-terminal domain-containing protein</fullName>
    </submittedName>
</protein>
<comment type="caution">
    <text evidence="6">The sequence shown here is derived from an EMBL/GenBank/DDBJ whole genome shotgun (WGS) entry which is preliminary data.</text>
</comment>
<evidence type="ECO:0000313" key="6">
    <source>
        <dbReference type="EMBL" id="KAF7302336.1"/>
    </source>
</evidence>
<dbReference type="GO" id="GO:0008094">
    <property type="term" value="F:ATP-dependent activity, acting on DNA"/>
    <property type="evidence" value="ECO:0007669"/>
    <property type="project" value="TreeGrafter"/>
</dbReference>
<keyword evidence="2" id="KW-0378">Hydrolase</keyword>
<dbReference type="GO" id="GO:0004386">
    <property type="term" value="F:helicase activity"/>
    <property type="evidence" value="ECO:0007669"/>
    <property type="project" value="UniProtKB-KW"/>
</dbReference>
<dbReference type="InterPro" id="IPR014001">
    <property type="entry name" value="Helicase_ATP-bd"/>
</dbReference>
<accession>A0A8H6SPF4</accession>
<evidence type="ECO:0000256" key="4">
    <source>
        <dbReference type="SAM" id="MobiDB-lite"/>
    </source>
</evidence>
<dbReference type="InterPro" id="IPR000330">
    <property type="entry name" value="SNF2_N"/>
</dbReference>
<dbReference type="InterPro" id="IPR038718">
    <property type="entry name" value="SNF2-like_sf"/>
</dbReference>
<dbReference type="InterPro" id="IPR027417">
    <property type="entry name" value="P-loop_NTPase"/>
</dbReference>
<dbReference type="GO" id="GO:0005634">
    <property type="term" value="C:nucleus"/>
    <property type="evidence" value="ECO:0007669"/>
    <property type="project" value="TreeGrafter"/>
</dbReference>
<feature type="region of interest" description="Disordered" evidence="4">
    <location>
        <begin position="1184"/>
        <end position="1299"/>
    </location>
</feature>
<keyword evidence="3" id="KW-0067">ATP-binding</keyword>
<feature type="compositionally biased region" description="Basic and acidic residues" evidence="4">
    <location>
        <begin position="890"/>
        <end position="901"/>
    </location>
</feature>
<dbReference type="Pfam" id="PF00176">
    <property type="entry name" value="SNF2-rel_dom"/>
    <property type="match status" value="1"/>
</dbReference>
<feature type="compositionally biased region" description="Acidic residues" evidence="4">
    <location>
        <begin position="1230"/>
        <end position="1240"/>
    </location>
</feature>
<dbReference type="InterPro" id="IPR050628">
    <property type="entry name" value="SNF2_RAD54_helicase_TF"/>
</dbReference>
<feature type="domain" description="Helicase C-terminal" evidence="5">
    <location>
        <begin position="998"/>
        <end position="1156"/>
    </location>
</feature>
<dbReference type="InterPro" id="IPR001650">
    <property type="entry name" value="Helicase_C-like"/>
</dbReference>
<dbReference type="GO" id="GO:0005524">
    <property type="term" value="F:ATP binding"/>
    <property type="evidence" value="ECO:0007669"/>
    <property type="project" value="UniProtKB-KW"/>
</dbReference>